<sequence length="407" mass="45879">MDFGTISLNLSADAMIPQIPNGLENPEQVSLAFAIGMAFGYIFYGVAVVFGIPCNAFVLFRMYKFAKQFGEVFSNGIGICLFTMAIADIVSLASICVHYVLSFGLIEVNVGSHGVICKIVLFLTHVSTSVSIWSWLLMSLLRYLSVYYPMVYIQLWKLPVRILAITLGGAFVTNIWLLIAVTYIPTEVAYSGSCDQLPLFESQPDLNRIFLFVEIIWSFCIPTAAIVFVDSSVYLCRYSLIKQTRKLEKELRKSTSPQIKKNRKTLWKWLVIALIDIGLNLPEQINRMAVILGLVPGNDELTEFYLLMRVFAQLLYYLQFSFNGVYLALFIYDKSTNPNISNRSFKSANRNQNVEQIPLAGRSPESRHLHNSFISCSSDDDRPKLKNSPSSLQQKKPVKAVQSLGVY</sequence>
<dbReference type="Proteomes" id="UP000887576">
    <property type="component" value="Unplaced"/>
</dbReference>
<evidence type="ECO:0000313" key="2">
    <source>
        <dbReference type="WBParaSite" id="JU765_v2.g9428.t1"/>
    </source>
</evidence>
<accession>A0AC34RS93</accession>
<protein>
    <submittedName>
        <fullName evidence="2">G-protein coupled receptors family 1 profile domain-containing protein</fullName>
    </submittedName>
</protein>
<proteinExistence type="predicted"/>
<reference evidence="2" key="1">
    <citation type="submission" date="2022-11" db="UniProtKB">
        <authorList>
            <consortium name="WormBaseParasite"/>
        </authorList>
    </citation>
    <scope>IDENTIFICATION</scope>
</reference>
<evidence type="ECO:0000313" key="1">
    <source>
        <dbReference type="Proteomes" id="UP000887576"/>
    </source>
</evidence>
<name>A0AC34RS93_9BILA</name>
<organism evidence="1 2">
    <name type="scientific">Panagrolaimus sp. JU765</name>
    <dbReference type="NCBI Taxonomy" id="591449"/>
    <lineage>
        <taxon>Eukaryota</taxon>
        <taxon>Metazoa</taxon>
        <taxon>Ecdysozoa</taxon>
        <taxon>Nematoda</taxon>
        <taxon>Chromadorea</taxon>
        <taxon>Rhabditida</taxon>
        <taxon>Tylenchina</taxon>
        <taxon>Panagrolaimomorpha</taxon>
        <taxon>Panagrolaimoidea</taxon>
        <taxon>Panagrolaimidae</taxon>
        <taxon>Panagrolaimus</taxon>
    </lineage>
</organism>
<dbReference type="WBParaSite" id="JU765_v2.g9428.t1">
    <property type="protein sequence ID" value="JU765_v2.g9428.t1"/>
    <property type="gene ID" value="JU765_v2.g9428"/>
</dbReference>